<dbReference type="PANTHER" id="PTHR24221">
    <property type="entry name" value="ATP-BINDING CASSETTE SUB-FAMILY B"/>
    <property type="match status" value="1"/>
</dbReference>
<dbReference type="Gene3D" id="1.20.1560.10">
    <property type="entry name" value="ABC transporter type 1, transmembrane domain"/>
    <property type="match status" value="1"/>
</dbReference>
<dbReference type="SMART" id="SM00382">
    <property type="entry name" value="AAA"/>
    <property type="match status" value="1"/>
</dbReference>
<reference evidence="12" key="1">
    <citation type="submission" date="2016-10" db="EMBL/GenBank/DDBJ databases">
        <authorList>
            <person name="Varghese N."/>
            <person name="Submissions S."/>
        </authorList>
    </citation>
    <scope>NUCLEOTIDE SEQUENCE [LARGE SCALE GENOMIC DNA]</scope>
    <source>
        <strain evidence="12">CGMCC 1.9108</strain>
    </source>
</reference>
<keyword evidence="4 11" id="KW-0067">ATP-binding</keyword>
<dbReference type="SUPFAM" id="SSF90123">
    <property type="entry name" value="ABC transporter transmembrane region"/>
    <property type="match status" value="1"/>
</dbReference>
<proteinExistence type="predicted"/>
<evidence type="ECO:0000256" key="5">
    <source>
        <dbReference type="ARBA" id="ARBA00022989"/>
    </source>
</evidence>
<dbReference type="Pfam" id="PF00664">
    <property type="entry name" value="ABC_membrane"/>
    <property type="match status" value="1"/>
</dbReference>
<dbReference type="CDD" id="cd07346">
    <property type="entry name" value="ABC_6TM_exporters"/>
    <property type="match status" value="1"/>
</dbReference>
<feature type="domain" description="ABC transporter" evidence="9">
    <location>
        <begin position="367"/>
        <end position="583"/>
    </location>
</feature>
<keyword evidence="6 8" id="KW-0472">Membrane</keyword>
<dbReference type="GO" id="GO:0140359">
    <property type="term" value="F:ABC-type transporter activity"/>
    <property type="evidence" value="ECO:0007669"/>
    <property type="project" value="InterPro"/>
</dbReference>
<feature type="transmembrane region" description="Helical" evidence="8">
    <location>
        <begin position="92"/>
        <end position="113"/>
    </location>
</feature>
<evidence type="ECO:0000256" key="7">
    <source>
        <dbReference type="SAM" id="MobiDB-lite"/>
    </source>
</evidence>
<feature type="domain" description="ABC transmembrane type-1" evidence="10">
    <location>
        <begin position="54"/>
        <end position="335"/>
    </location>
</feature>
<feature type="transmembrane region" description="Helical" evidence="8">
    <location>
        <begin position="192"/>
        <end position="210"/>
    </location>
</feature>
<dbReference type="GO" id="GO:0016887">
    <property type="term" value="F:ATP hydrolysis activity"/>
    <property type="evidence" value="ECO:0007669"/>
    <property type="project" value="InterPro"/>
</dbReference>
<protein>
    <submittedName>
        <fullName evidence="11">ATP-binding cassette, subfamily B</fullName>
    </submittedName>
</protein>
<keyword evidence="5 8" id="KW-1133">Transmembrane helix</keyword>
<feature type="transmembrane region" description="Helical" evidence="8">
    <location>
        <begin position="285"/>
        <end position="304"/>
    </location>
</feature>
<keyword evidence="12" id="KW-1185">Reference proteome</keyword>
<dbReference type="InterPro" id="IPR036640">
    <property type="entry name" value="ABC1_TM_sf"/>
</dbReference>
<dbReference type="InterPro" id="IPR011527">
    <property type="entry name" value="ABC1_TM_dom"/>
</dbReference>
<evidence type="ECO:0000256" key="2">
    <source>
        <dbReference type="ARBA" id="ARBA00022692"/>
    </source>
</evidence>
<sequence length="584" mass="62184">MSQTTDILGPGPERPLAPRSSGGLAARAGQALFGASPAGWLMPILRPYSARLSLLLLLGLIAACIGLVPPYLSKLVIDQGLMAGNIDALVFWSGTLFAVGLFAVGFGALNNILHMRASVRMLADLRRTLLDALIARPPQWYGAQRAGELLARIDGDAGEVQQFAFNSVLGGLSSIVRLIGGTAMLLVLNWKLGLAAAVLAPIELAFLIWARPRTERLAGTARSARGRLTAGLSETLHGMPALQLARGTDWARGRTVMDQGALNERLMIQQGWTEFIRAVPQVLSALLRAGIFIAGGIMVIQGHWPLGSLIAFVAYMGFMIGPMQSLLGIWHAQARARVALRRLDALMTTGPCQTDSVAAACPDAFDLRLEGVSFGPDRTHPFGPVDADIRHGTKLLLTGPSGAGKTSLLMLVLGQQRPISGRVLVGGVDVGSLAKNTSAGIFAMVSQRPIIVQATLRENLFLDDSLVNSPDADDKVWAMLDALDLGDRFRSAEGLDTVLGENGLTLSGGERQRICLARALLSPFHILVLDEALSEVDTARVSAIMAFIDREFAGLTRIVTTHASVESYGAFDQVLELSGAARCR</sequence>
<dbReference type="OrthoDB" id="9808328at2"/>
<dbReference type="InterPro" id="IPR039421">
    <property type="entry name" value="Type_1_exporter"/>
</dbReference>
<feature type="transmembrane region" description="Helical" evidence="8">
    <location>
        <begin position="52"/>
        <end position="72"/>
    </location>
</feature>
<comment type="subcellular location">
    <subcellularLocation>
        <location evidence="1">Cell membrane</location>
        <topology evidence="1">Multi-pass membrane protein</topology>
    </subcellularLocation>
</comment>
<evidence type="ECO:0000256" key="6">
    <source>
        <dbReference type="ARBA" id="ARBA00023136"/>
    </source>
</evidence>
<dbReference type="GO" id="GO:0005524">
    <property type="term" value="F:ATP binding"/>
    <property type="evidence" value="ECO:0007669"/>
    <property type="project" value="UniProtKB-KW"/>
</dbReference>
<dbReference type="SUPFAM" id="SSF52540">
    <property type="entry name" value="P-loop containing nucleoside triphosphate hydrolases"/>
    <property type="match status" value="1"/>
</dbReference>
<name>A0A1G6I5I9_9RHOB</name>
<feature type="region of interest" description="Disordered" evidence="7">
    <location>
        <begin position="1"/>
        <end position="22"/>
    </location>
</feature>
<dbReference type="GO" id="GO:0005886">
    <property type="term" value="C:plasma membrane"/>
    <property type="evidence" value="ECO:0007669"/>
    <property type="project" value="UniProtKB-SubCell"/>
</dbReference>
<evidence type="ECO:0000256" key="3">
    <source>
        <dbReference type="ARBA" id="ARBA00022741"/>
    </source>
</evidence>
<organism evidence="11 12">
    <name type="scientific">Ruegeria marina</name>
    <dbReference type="NCBI Taxonomy" id="639004"/>
    <lineage>
        <taxon>Bacteria</taxon>
        <taxon>Pseudomonadati</taxon>
        <taxon>Pseudomonadota</taxon>
        <taxon>Alphaproteobacteria</taxon>
        <taxon>Rhodobacterales</taxon>
        <taxon>Roseobacteraceae</taxon>
        <taxon>Ruegeria</taxon>
    </lineage>
</organism>
<dbReference type="GO" id="GO:0034040">
    <property type="term" value="F:ATPase-coupled lipid transmembrane transporter activity"/>
    <property type="evidence" value="ECO:0007669"/>
    <property type="project" value="TreeGrafter"/>
</dbReference>
<evidence type="ECO:0000256" key="8">
    <source>
        <dbReference type="SAM" id="Phobius"/>
    </source>
</evidence>
<dbReference type="PANTHER" id="PTHR24221:SF654">
    <property type="entry name" value="ATP-BINDING CASSETTE SUB-FAMILY B MEMBER 6"/>
    <property type="match status" value="1"/>
</dbReference>
<feature type="transmembrane region" description="Helical" evidence="8">
    <location>
        <begin position="310"/>
        <end position="332"/>
    </location>
</feature>
<keyword evidence="3" id="KW-0547">Nucleotide-binding</keyword>
<dbReference type="PROSITE" id="PS50929">
    <property type="entry name" value="ABC_TM1F"/>
    <property type="match status" value="1"/>
</dbReference>
<dbReference type="InterPro" id="IPR027417">
    <property type="entry name" value="P-loop_NTPase"/>
</dbReference>
<dbReference type="InterPro" id="IPR017871">
    <property type="entry name" value="ABC_transporter-like_CS"/>
</dbReference>
<feature type="transmembrane region" description="Helical" evidence="8">
    <location>
        <begin position="163"/>
        <end position="186"/>
    </location>
</feature>
<evidence type="ECO:0000256" key="1">
    <source>
        <dbReference type="ARBA" id="ARBA00004651"/>
    </source>
</evidence>
<dbReference type="EMBL" id="FMZV01000001">
    <property type="protein sequence ID" value="SDC01792.1"/>
    <property type="molecule type" value="Genomic_DNA"/>
</dbReference>
<evidence type="ECO:0000256" key="4">
    <source>
        <dbReference type="ARBA" id="ARBA00022840"/>
    </source>
</evidence>
<evidence type="ECO:0000259" key="9">
    <source>
        <dbReference type="PROSITE" id="PS50893"/>
    </source>
</evidence>
<dbReference type="InterPro" id="IPR003593">
    <property type="entry name" value="AAA+_ATPase"/>
</dbReference>
<evidence type="ECO:0000313" key="12">
    <source>
        <dbReference type="Proteomes" id="UP000199628"/>
    </source>
</evidence>
<dbReference type="InterPro" id="IPR003439">
    <property type="entry name" value="ABC_transporter-like_ATP-bd"/>
</dbReference>
<evidence type="ECO:0000313" key="11">
    <source>
        <dbReference type="EMBL" id="SDC01792.1"/>
    </source>
</evidence>
<dbReference type="AlphaFoldDB" id="A0A1G6I5I9"/>
<dbReference type="RefSeq" id="WP_093026697.1">
    <property type="nucleotide sequence ID" value="NZ_FMZV01000001.1"/>
</dbReference>
<gene>
    <name evidence="11" type="ORF">SAMN04488239_10132</name>
</gene>
<dbReference type="STRING" id="639004.SAMN04488239_10132"/>
<dbReference type="CDD" id="cd03228">
    <property type="entry name" value="ABCC_MRP_Like"/>
    <property type="match status" value="1"/>
</dbReference>
<dbReference type="PROSITE" id="PS50893">
    <property type="entry name" value="ABC_TRANSPORTER_2"/>
    <property type="match status" value="1"/>
</dbReference>
<dbReference type="Pfam" id="PF00005">
    <property type="entry name" value="ABC_tran"/>
    <property type="match status" value="1"/>
</dbReference>
<keyword evidence="2 8" id="KW-0812">Transmembrane</keyword>
<dbReference type="Proteomes" id="UP000199628">
    <property type="component" value="Unassembled WGS sequence"/>
</dbReference>
<dbReference type="PROSITE" id="PS00211">
    <property type="entry name" value="ABC_TRANSPORTER_1"/>
    <property type="match status" value="1"/>
</dbReference>
<evidence type="ECO:0000259" key="10">
    <source>
        <dbReference type="PROSITE" id="PS50929"/>
    </source>
</evidence>
<dbReference type="Gene3D" id="3.40.50.300">
    <property type="entry name" value="P-loop containing nucleotide triphosphate hydrolases"/>
    <property type="match status" value="1"/>
</dbReference>
<accession>A0A1G6I5I9</accession>